<evidence type="ECO:0000313" key="6">
    <source>
        <dbReference type="Proteomes" id="UP000176770"/>
    </source>
</evidence>
<dbReference type="Pfam" id="PF00437">
    <property type="entry name" value="T2SSE"/>
    <property type="match status" value="1"/>
</dbReference>
<dbReference type="CDD" id="cd01129">
    <property type="entry name" value="PulE-GspE-like"/>
    <property type="match status" value="1"/>
</dbReference>
<evidence type="ECO:0000259" key="4">
    <source>
        <dbReference type="Pfam" id="PF00437"/>
    </source>
</evidence>
<feature type="domain" description="Bacterial type II secretion system protein E" evidence="4">
    <location>
        <begin position="60"/>
        <end position="438"/>
    </location>
</feature>
<comment type="caution">
    <text evidence="5">The sequence shown here is derived from an EMBL/GenBank/DDBJ whole genome shotgun (WGS) entry which is preliminary data.</text>
</comment>
<dbReference type="InterPro" id="IPR001482">
    <property type="entry name" value="T2SS/T4SS_dom"/>
</dbReference>
<accession>A0A1G2HIK1</accession>
<comment type="similarity">
    <text evidence="1">Belongs to the GSP E family.</text>
</comment>
<dbReference type="PANTHER" id="PTHR30258">
    <property type="entry name" value="TYPE II SECRETION SYSTEM PROTEIN GSPE-RELATED"/>
    <property type="match status" value="1"/>
</dbReference>
<gene>
    <name evidence="5" type="ORF">A3F94_02960</name>
</gene>
<dbReference type="Proteomes" id="UP000176770">
    <property type="component" value="Unassembled WGS sequence"/>
</dbReference>
<dbReference type="STRING" id="1802165.A3F94_02960"/>
<name>A0A1G2HIK1_9BACT</name>
<dbReference type="EMBL" id="MHOK01000005">
    <property type="protein sequence ID" value="OGZ62273.1"/>
    <property type="molecule type" value="Genomic_DNA"/>
</dbReference>
<keyword evidence="2" id="KW-0547">Nucleotide-binding</keyword>
<dbReference type="Gene3D" id="3.40.50.300">
    <property type="entry name" value="P-loop containing nucleotide triphosphate hydrolases"/>
    <property type="match status" value="1"/>
</dbReference>
<protein>
    <recommendedName>
        <fullName evidence="4">Bacterial type II secretion system protein E domain-containing protein</fullName>
    </recommendedName>
</protein>
<organism evidence="5 6">
    <name type="scientific">Candidatus Spechtbacteria bacterium RIFCSPLOWO2_12_FULL_38_22</name>
    <dbReference type="NCBI Taxonomy" id="1802165"/>
    <lineage>
        <taxon>Bacteria</taxon>
        <taxon>Candidatus Spechtiibacteriota</taxon>
    </lineage>
</organism>
<evidence type="ECO:0000256" key="1">
    <source>
        <dbReference type="ARBA" id="ARBA00006611"/>
    </source>
</evidence>
<evidence type="ECO:0000256" key="2">
    <source>
        <dbReference type="ARBA" id="ARBA00022741"/>
    </source>
</evidence>
<proteinExistence type="inferred from homology"/>
<dbReference type="SUPFAM" id="SSF52540">
    <property type="entry name" value="P-loop containing nucleoside triphosphate hydrolases"/>
    <property type="match status" value="1"/>
</dbReference>
<reference evidence="5 6" key="1">
    <citation type="journal article" date="2016" name="Nat. Commun.">
        <title>Thousands of microbial genomes shed light on interconnected biogeochemical processes in an aquifer system.</title>
        <authorList>
            <person name="Anantharaman K."/>
            <person name="Brown C.T."/>
            <person name="Hug L.A."/>
            <person name="Sharon I."/>
            <person name="Castelle C.J."/>
            <person name="Probst A.J."/>
            <person name="Thomas B.C."/>
            <person name="Singh A."/>
            <person name="Wilkins M.J."/>
            <person name="Karaoz U."/>
            <person name="Brodie E.L."/>
            <person name="Williams K.H."/>
            <person name="Hubbard S.S."/>
            <person name="Banfield J.F."/>
        </authorList>
    </citation>
    <scope>NUCLEOTIDE SEQUENCE [LARGE SCALE GENOMIC DNA]</scope>
</reference>
<dbReference type="AlphaFoldDB" id="A0A1G2HIK1"/>
<dbReference type="InterPro" id="IPR027417">
    <property type="entry name" value="P-loop_NTPase"/>
</dbReference>
<dbReference type="GO" id="GO:0005886">
    <property type="term" value="C:plasma membrane"/>
    <property type="evidence" value="ECO:0007669"/>
    <property type="project" value="TreeGrafter"/>
</dbReference>
<sequence>MKKYPKEVLKETGISEEIEITDTAIKNFDKEKISIHELEEKIKKISSSDASMALEILFQASIGFGATDIHIEPQSENTVVRIKLDGILYEITKIDQHLHGLLLSRIKLLSGLKLNIHNESQEGNFSVNLPNREVEIRTSILPSQYGEDIALRILDPNSIVSLEELGLRKDLLSILKKHLSYPQGLILATGPTGSGKTTTLYACLNVLKAESTKIITIEDPIEYKLEGITQTEVNKDDDYTFSSGLRAILRQDPDALMLSELRDLDSTDPALQAALAGKKVFSTLHTIDAAGTSARLIDMGADPATVSSALSAAISQRLVRKLCKKCKKSTNLTDLEYQNFTEILGDLKNVIEFNVPKGAIIYEADNKGCTECSGTGYAGRTGVFEIMSATEGIKKQILENPSEEEMRDFLKQEDFTTMMQDAIVKVLQGITSISEIKRVLG</sequence>
<evidence type="ECO:0000256" key="3">
    <source>
        <dbReference type="ARBA" id="ARBA00022840"/>
    </source>
</evidence>
<evidence type="ECO:0000313" key="5">
    <source>
        <dbReference type="EMBL" id="OGZ62273.1"/>
    </source>
</evidence>
<dbReference type="PANTHER" id="PTHR30258:SF2">
    <property type="entry name" value="COMG OPERON PROTEIN 1"/>
    <property type="match status" value="1"/>
</dbReference>
<dbReference type="Gene3D" id="3.30.450.90">
    <property type="match status" value="1"/>
</dbReference>
<keyword evidence="3" id="KW-0067">ATP-binding</keyword>
<dbReference type="GO" id="GO:0005524">
    <property type="term" value="F:ATP binding"/>
    <property type="evidence" value="ECO:0007669"/>
    <property type="project" value="UniProtKB-KW"/>
</dbReference>
<dbReference type="GO" id="GO:0016887">
    <property type="term" value="F:ATP hydrolysis activity"/>
    <property type="evidence" value="ECO:0007669"/>
    <property type="project" value="TreeGrafter"/>
</dbReference>